<evidence type="ECO:0000313" key="1">
    <source>
        <dbReference type="EMBL" id="EKS50561.1"/>
    </source>
</evidence>
<name>A0AB33XTS6_LACRH</name>
<protein>
    <submittedName>
        <fullName evidence="1">Uncharacterized protein</fullName>
    </submittedName>
</protein>
<gene>
    <name evidence="1" type="ORF">LRHMDP3_1732</name>
</gene>
<dbReference type="EMBL" id="AMQX01000008">
    <property type="protein sequence ID" value="EKS50561.1"/>
    <property type="molecule type" value="Genomic_DNA"/>
</dbReference>
<dbReference type="AlphaFoldDB" id="A0AB33XTS6"/>
<accession>A0AB33XTS6</accession>
<organism evidence="1 2">
    <name type="scientific">Lacticaseibacillus rhamnosus LRHMDP3</name>
    <dbReference type="NCBI Taxonomy" id="1203259"/>
    <lineage>
        <taxon>Bacteria</taxon>
        <taxon>Bacillati</taxon>
        <taxon>Bacillota</taxon>
        <taxon>Bacilli</taxon>
        <taxon>Lactobacillales</taxon>
        <taxon>Lactobacillaceae</taxon>
        <taxon>Lacticaseibacillus</taxon>
    </lineage>
</organism>
<dbReference type="Proteomes" id="UP000009352">
    <property type="component" value="Unassembled WGS sequence"/>
</dbReference>
<evidence type="ECO:0000313" key="2">
    <source>
        <dbReference type="Proteomes" id="UP000009352"/>
    </source>
</evidence>
<proteinExistence type="predicted"/>
<reference evidence="1 2" key="1">
    <citation type="journal article" date="2013" name="Genome Announc.">
        <title>Draft Genome Sequence of Staphylococcus simulans UMC-CNS-990, Isolated from a Case of Chronic Bovine Mastitis.</title>
        <authorList>
            <person name="Calcutt M.J."/>
            <person name="Foecking M.F."/>
            <person name="Hsieh H.Y."/>
            <person name="Perry J."/>
            <person name="Stewart G.C."/>
            <person name="Middleton J.R."/>
        </authorList>
    </citation>
    <scope>NUCLEOTIDE SEQUENCE [LARGE SCALE GENOMIC DNA]</scope>
    <source>
        <strain evidence="1 2">LRHMDP3</strain>
    </source>
</reference>
<sequence>MLVEAIMHQDEDLSLDILEKILSAGKDSQTILEIQRKTNEE</sequence>
<comment type="caution">
    <text evidence="1">The sequence shown here is derived from an EMBL/GenBank/DDBJ whole genome shotgun (WGS) entry which is preliminary data.</text>
</comment>